<dbReference type="PANTHER" id="PTHR48111:SF1">
    <property type="entry name" value="TWO-COMPONENT RESPONSE REGULATOR ORR33"/>
    <property type="match status" value="1"/>
</dbReference>
<reference evidence="8 9" key="1">
    <citation type="submission" date="2024-02" db="EMBL/GenBank/DDBJ databases">
        <title>Full genome sequence of Sphingomonas kaistensis.</title>
        <authorList>
            <person name="Poletto B.L."/>
            <person name="Silva G."/>
            <person name="Galante D."/>
            <person name="Campos K.R."/>
            <person name="Santos M.B.N."/>
            <person name="Sacchi C.T."/>
        </authorList>
    </citation>
    <scope>NUCLEOTIDE SEQUENCE [LARGE SCALE GENOMIC DNA]</scope>
    <source>
        <strain evidence="8 9">MA4R</strain>
    </source>
</reference>
<dbReference type="InterPro" id="IPR011006">
    <property type="entry name" value="CheY-like_superfamily"/>
</dbReference>
<evidence type="ECO:0000256" key="2">
    <source>
        <dbReference type="ARBA" id="ARBA00023012"/>
    </source>
</evidence>
<gene>
    <name evidence="8" type="ORF">V6R86_02050</name>
</gene>
<dbReference type="InterPro" id="IPR039420">
    <property type="entry name" value="WalR-like"/>
</dbReference>
<dbReference type="SUPFAM" id="SSF52172">
    <property type="entry name" value="CheY-like"/>
    <property type="match status" value="1"/>
</dbReference>
<dbReference type="EMBL" id="CP145607">
    <property type="protein sequence ID" value="WWM69508.1"/>
    <property type="molecule type" value="Genomic_DNA"/>
</dbReference>
<organism evidence="8 9">
    <name type="scientific">Sphingomonas kaistensis</name>
    <dbReference type="NCBI Taxonomy" id="298708"/>
    <lineage>
        <taxon>Bacteria</taxon>
        <taxon>Pseudomonadati</taxon>
        <taxon>Pseudomonadota</taxon>
        <taxon>Alphaproteobacteria</taxon>
        <taxon>Sphingomonadales</taxon>
        <taxon>Sphingomonadaceae</taxon>
        <taxon>Sphingomonas</taxon>
    </lineage>
</organism>
<evidence type="ECO:0000256" key="5">
    <source>
        <dbReference type="ARBA" id="ARBA00023163"/>
    </source>
</evidence>
<dbReference type="RefSeq" id="WP_338501624.1">
    <property type="nucleotide sequence ID" value="NZ_CP145607.1"/>
</dbReference>
<keyword evidence="1" id="KW-0597">Phosphoprotein</keyword>
<dbReference type="CDD" id="cd00156">
    <property type="entry name" value="REC"/>
    <property type="match status" value="1"/>
</dbReference>
<proteinExistence type="predicted"/>
<evidence type="ECO:0000256" key="4">
    <source>
        <dbReference type="ARBA" id="ARBA00023125"/>
    </source>
</evidence>
<protein>
    <submittedName>
        <fullName evidence="8">Response regulator</fullName>
    </submittedName>
</protein>
<evidence type="ECO:0000256" key="6">
    <source>
        <dbReference type="PROSITE-ProRule" id="PRU00169"/>
    </source>
</evidence>
<dbReference type="SMART" id="SM00448">
    <property type="entry name" value="REC"/>
    <property type="match status" value="1"/>
</dbReference>
<dbReference type="Pfam" id="PF00072">
    <property type="entry name" value="Response_reg"/>
    <property type="match status" value="1"/>
</dbReference>
<name>A0ABZ2FXD9_9SPHN</name>
<keyword evidence="9" id="KW-1185">Reference proteome</keyword>
<comment type="caution">
    <text evidence="6">Lacks conserved residue(s) required for the propagation of feature annotation.</text>
</comment>
<dbReference type="PROSITE" id="PS50110">
    <property type="entry name" value="RESPONSE_REGULATORY"/>
    <property type="match status" value="1"/>
</dbReference>
<accession>A0ABZ2FXD9</accession>
<dbReference type="PANTHER" id="PTHR48111">
    <property type="entry name" value="REGULATOR OF RPOS"/>
    <property type="match status" value="1"/>
</dbReference>
<feature type="domain" description="Response regulatory" evidence="7">
    <location>
        <begin position="12"/>
        <end position="128"/>
    </location>
</feature>
<dbReference type="Gene3D" id="3.40.50.2300">
    <property type="match status" value="1"/>
</dbReference>
<evidence type="ECO:0000313" key="8">
    <source>
        <dbReference type="EMBL" id="WWM69508.1"/>
    </source>
</evidence>
<evidence type="ECO:0000256" key="1">
    <source>
        <dbReference type="ARBA" id="ARBA00022553"/>
    </source>
</evidence>
<evidence type="ECO:0000256" key="3">
    <source>
        <dbReference type="ARBA" id="ARBA00023015"/>
    </source>
</evidence>
<keyword evidence="3" id="KW-0805">Transcription regulation</keyword>
<evidence type="ECO:0000313" key="9">
    <source>
        <dbReference type="Proteomes" id="UP001382935"/>
    </source>
</evidence>
<dbReference type="InterPro" id="IPR001789">
    <property type="entry name" value="Sig_transdc_resp-reg_receiver"/>
</dbReference>
<keyword evidence="2" id="KW-0902">Two-component regulatory system</keyword>
<dbReference type="Proteomes" id="UP001382935">
    <property type="component" value="Chromosome"/>
</dbReference>
<sequence length="174" mass="18954">MSPPSSFTRRPRLLVVSPNRSHQAVLARRLGAEGYSIVTASDGATALGELRRSAIDVVIAELVMDPMSGPELTRSIRDQAAFAETPVILIASRAEADPAVRAFEAGAEDVILKPFHFEVLVARIERRRAAAARVAALRADMEAMDARAAMKAIELGELKDRMVQLEAERRRLPA</sequence>
<keyword evidence="4" id="KW-0238">DNA-binding</keyword>
<keyword evidence="5" id="KW-0804">Transcription</keyword>
<evidence type="ECO:0000259" key="7">
    <source>
        <dbReference type="PROSITE" id="PS50110"/>
    </source>
</evidence>